<evidence type="ECO:0000313" key="17">
    <source>
        <dbReference type="EMBL" id="CAG9772334.1"/>
    </source>
</evidence>
<dbReference type="PANTHER" id="PTHR11139">
    <property type="entry name" value="ATAXIA TELANGIECTASIA MUTATED ATM -RELATED"/>
    <property type="match status" value="1"/>
</dbReference>
<dbReference type="InterPro" id="IPR011990">
    <property type="entry name" value="TPR-like_helical_dom_sf"/>
</dbReference>
<evidence type="ECO:0000256" key="12">
    <source>
        <dbReference type="ARBA" id="ARBA00024420"/>
    </source>
</evidence>
<dbReference type="PANTHER" id="PTHR11139:SF69">
    <property type="entry name" value="SERINE_THREONINE-PROTEIN KINASE ATR"/>
    <property type="match status" value="1"/>
</dbReference>
<dbReference type="SUPFAM" id="SSF48452">
    <property type="entry name" value="TPR-like"/>
    <property type="match status" value="1"/>
</dbReference>
<sequence length="2047" mass="235665">MSNNYIGNVEDRQKLKNSISSLYNFIGSDRRLKNADILKVINEFFDWISSGFIKSFNRNQSDQIESLHLTILKELRSSEDTTILSEVIQNIPKVLQVFTSKDAILNDILMPLLTTKNIIAQQLISKIMPLILCTTFSDFTKIITTESIRIICNRCNRNFENVENDTSSVEIIFSKIKIDISSVTIVFLKTIINYLISQKEDVKMAALESMPSFTQHVAKFYTPDVAKIWIERAGDDRVEVRRGFASVIRKTMSNGQNNPDISEDIKNQVLEVIFTVLMRLSKKSLKYSECELQDTLLDTVDEIAQIENNQIKLECIKIMTYFIMVPTSFHRFIAANRCSNLSIKDGAGLLMVYRQNSEIICELIAHLCYINQDLIKATLQQSVDRISAVLGFDGGKEFVTKEAKKLLPYLVAKSVKTPKVSQLIEEIANIMGIELSELLTSNYGHVFLYLYLGNKEQIDTNKCLTYMETKTNRKGPILRKINIRVILNQLLLNFHEKRENVLEAFQLLMEENNNQATSIEDYLQPYFLPFLLYFDLELTSDYSKKANILLSLADVLTFLGPNRITPLRFKIINMLQTSHYLKYPELTCQVWDAFIHSCEIDCLGPHLATIFTSLLPLIATCPGNVNRIFRYLIVDNENSLKEYITDLFFVNNPYLTSNVLVVIKKYLKATENLTFKEKIQRYLKYLKYDTLEVQIQSLRRLKSYLEQNREELDEMILGYNGIDTSIVELIDYLTLGCREKNVTLKLACGELFGELGAIEPSHLPRRYAHNNQSFIFFINDDAFIEGALNELIKAFQTDKNAKNTDRVALAIQEILKTYEISPDKDSKRNFMWNKFPESHREVMTPLLSSKYICVENFNGYPCPLYGSSDGSSFQAWLHNWTSSLISTFPVDEQTLLQSCFPSMKLDKRVLMHFLPYILLNTLLKENDDEGKGYIEFKAVLNSFHAKRSVDDNILNMSPLLKSGKSPTASEVTPKEDKQIECTKVVFILLDFLDRWLREWQWLKGTSAGTDINYKAIQRFLAKFCKLELAKCNYKCGEYPRALMYLEYYITENPDQISANLQFLGEIYAQLDEPDGVLGLEPLQQGEPSLEQTLLSLEVSGKLNDAAAIYEHMPKPLKLQHIKGLLHCYLGLDKINSALYCAEGALKLQPEMENMFLEMQAEALWRLGSYDELENLLKKLDIDQNRDWGIQVGKTLVCIQKGERDEFKKVLQSIKRQLVDGFGAATLEEGAYQHGYSYIAHLHCLNELEQLEKSLFDLLIKPNDQKYAESVIDKLANEWRLRIKVVQESVRVVEPLLCVRRVALNLGRIVAEKKAPLALPFFNKLLGETWQQSVKAARNAGVHQQAYTYVLDAEKYNPPTLFIEKAKLHWLREEHKDAIITLKRGLNAFIPDNLKNPETQEAIARLSLEQKKLCAEAKLLIATYNNDICSVDVETNLMQYKEAVEVYKEWEKSNVCLAQYQDRIFQNYSDTEKDTKGSELQLHIMHNFGKSLYYGTTFIHQSMPRLLSIWFDYSTRLLDVTGNPLKEERQLILVKMTKIIDSFLNKLPAFVFLTSFSQIISRIAHPQKEVYGQIKNIIIKLMQHYPQQCLWMISSVIKSSYPIRAKRCADILNDVRLRSQTSLVKDFTSLAEKLIELCNKEIPTDVNSTTVSLLVRSLPRLLNKQDFSEIMMPTHKFRKLILPNPDFKNTQHNPFPNYYVHIVGIDDNISVLTSLQRPRKIGLRGSDGKSYTFMLKPKDDLRKDFRLMEFNDIVNHLLLRDAEARQRRLNIRLYSVAPLNEECGLIEWVNDLVGLRPVLMNIYRQKGLGMRPREVKEVCCNLRDPLAKKKEIFNNVLLKLHPPVLGEWFRKTFPDAQTWLTARTGYIRTTAVISITGYMLGLGDRHGENILLDSTCGDVVHVDFNCLFNKGESFEWPERVPFRLTQNMIAAMGPLGVEGVFRKACEFTLRVLRTNTATLMSIVTPFVYDPLVSWPRNNPSVAHNSERVNEQAFEYIKNIEFRLQGKVKTKSRTMSQCLSIEGQVNYLINEAKSVDNLCQMYIGWGPYL</sequence>
<dbReference type="GO" id="GO:0005634">
    <property type="term" value="C:nucleus"/>
    <property type="evidence" value="ECO:0007669"/>
    <property type="project" value="UniProtKB-SubCell"/>
</dbReference>
<keyword evidence="13" id="KW-0175">Coiled coil</keyword>
<keyword evidence="18" id="KW-1185">Reference proteome</keyword>
<feature type="domain" description="FAT" evidence="15">
    <location>
        <begin position="1027"/>
        <end position="1598"/>
    </location>
</feature>
<dbReference type="InterPro" id="IPR011009">
    <property type="entry name" value="Kinase-like_dom_sf"/>
</dbReference>
<comment type="subcellular location">
    <subcellularLocation>
        <location evidence="1">Nucleus</location>
    </subcellularLocation>
</comment>
<dbReference type="InterPro" id="IPR036940">
    <property type="entry name" value="PI3/4_kinase_cat_sf"/>
</dbReference>
<evidence type="ECO:0000256" key="10">
    <source>
        <dbReference type="ARBA" id="ARBA00023204"/>
    </source>
</evidence>
<dbReference type="InterPro" id="IPR003151">
    <property type="entry name" value="PIK-rel_kinase_FAT"/>
</dbReference>
<feature type="domain" description="PI3K/PI4K catalytic" evidence="14">
    <location>
        <begin position="1704"/>
        <end position="2017"/>
    </location>
</feature>
<keyword evidence="7" id="KW-0227">DNA damage</keyword>
<dbReference type="Gene3D" id="3.30.1010.10">
    <property type="entry name" value="Phosphatidylinositol 3-kinase Catalytic Subunit, Chain A, domain 4"/>
    <property type="match status" value="1"/>
</dbReference>
<dbReference type="CDD" id="cd00892">
    <property type="entry name" value="PIKKc_ATR"/>
    <property type="match status" value="1"/>
</dbReference>
<protein>
    <recommendedName>
        <fullName evidence="12">Serine/threonine-protein kinase ATR</fullName>
        <ecNumber evidence="3">2.7.11.1</ecNumber>
    </recommendedName>
</protein>
<dbReference type="GO" id="GO:0005694">
    <property type="term" value="C:chromosome"/>
    <property type="evidence" value="ECO:0007669"/>
    <property type="project" value="TreeGrafter"/>
</dbReference>
<dbReference type="InterPro" id="IPR003152">
    <property type="entry name" value="FATC_dom"/>
</dbReference>
<dbReference type="Pfam" id="PF02260">
    <property type="entry name" value="FATC"/>
    <property type="match status" value="1"/>
</dbReference>
<dbReference type="Pfam" id="PF00454">
    <property type="entry name" value="PI3_PI4_kinase"/>
    <property type="match status" value="1"/>
</dbReference>
<dbReference type="GO" id="GO:0004674">
    <property type="term" value="F:protein serine/threonine kinase activity"/>
    <property type="evidence" value="ECO:0007669"/>
    <property type="project" value="UniProtKB-KW"/>
</dbReference>
<name>A0A9N9MZM1_9CUCU</name>
<dbReference type="InterPro" id="IPR016024">
    <property type="entry name" value="ARM-type_fold"/>
</dbReference>
<dbReference type="Pfam" id="PF08064">
    <property type="entry name" value="UME"/>
    <property type="match status" value="1"/>
</dbReference>
<dbReference type="PROSITE" id="PS51190">
    <property type="entry name" value="FATC"/>
    <property type="match status" value="1"/>
</dbReference>
<evidence type="ECO:0000256" key="4">
    <source>
        <dbReference type="ARBA" id="ARBA00022527"/>
    </source>
</evidence>
<evidence type="ECO:0000256" key="9">
    <source>
        <dbReference type="ARBA" id="ARBA00022840"/>
    </source>
</evidence>
<organism evidence="17 18">
    <name type="scientific">Ceutorhynchus assimilis</name>
    <name type="common">cabbage seed weevil</name>
    <dbReference type="NCBI Taxonomy" id="467358"/>
    <lineage>
        <taxon>Eukaryota</taxon>
        <taxon>Metazoa</taxon>
        <taxon>Ecdysozoa</taxon>
        <taxon>Arthropoda</taxon>
        <taxon>Hexapoda</taxon>
        <taxon>Insecta</taxon>
        <taxon>Pterygota</taxon>
        <taxon>Neoptera</taxon>
        <taxon>Endopterygota</taxon>
        <taxon>Coleoptera</taxon>
        <taxon>Polyphaga</taxon>
        <taxon>Cucujiformia</taxon>
        <taxon>Curculionidae</taxon>
        <taxon>Ceutorhynchinae</taxon>
        <taxon>Ceutorhynchus</taxon>
    </lineage>
</organism>
<dbReference type="Pfam" id="PF25030">
    <property type="entry name" value="M-HEAT_ATR"/>
    <property type="match status" value="1"/>
</dbReference>
<evidence type="ECO:0000313" key="18">
    <source>
        <dbReference type="Proteomes" id="UP001152799"/>
    </source>
</evidence>
<evidence type="ECO:0000256" key="11">
    <source>
        <dbReference type="ARBA" id="ARBA00023242"/>
    </source>
</evidence>
<dbReference type="InterPro" id="IPR050517">
    <property type="entry name" value="DDR_Repair_Kinase"/>
</dbReference>
<dbReference type="Gene3D" id="1.25.40.10">
    <property type="entry name" value="Tetratricopeptide repeat domain"/>
    <property type="match status" value="1"/>
</dbReference>
<evidence type="ECO:0000256" key="3">
    <source>
        <dbReference type="ARBA" id="ARBA00012513"/>
    </source>
</evidence>
<evidence type="ECO:0000256" key="5">
    <source>
        <dbReference type="ARBA" id="ARBA00022679"/>
    </source>
</evidence>
<dbReference type="SMART" id="SM01343">
    <property type="entry name" value="FATC"/>
    <property type="match status" value="1"/>
</dbReference>
<dbReference type="SMART" id="SM00146">
    <property type="entry name" value="PI3Kc"/>
    <property type="match status" value="1"/>
</dbReference>
<keyword evidence="6" id="KW-0547">Nucleotide-binding</keyword>
<dbReference type="InterPro" id="IPR000403">
    <property type="entry name" value="PI3/4_kinase_cat_dom"/>
</dbReference>
<dbReference type="OrthoDB" id="381190at2759"/>
<dbReference type="InterPro" id="IPR014009">
    <property type="entry name" value="PIK_FAT"/>
</dbReference>
<dbReference type="InterPro" id="IPR057564">
    <property type="entry name" value="HEAT_ATR"/>
</dbReference>
<evidence type="ECO:0000256" key="6">
    <source>
        <dbReference type="ARBA" id="ARBA00022741"/>
    </source>
</evidence>
<dbReference type="Pfam" id="PF23593">
    <property type="entry name" value="HEAT_ATR"/>
    <property type="match status" value="1"/>
</dbReference>
<feature type="domain" description="FATC" evidence="16">
    <location>
        <begin position="2015"/>
        <end position="2047"/>
    </location>
</feature>
<proteinExistence type="inferred from homology"/>
<evidence type="ECO:0000259" key="14">
    <source>
        <dbReference type="PROSITE" id="PS50290"/>
    </source>
</evidence>
<dbReference type="FunFam" id="3.30.1010.10:FF:000011">
    <property type="entry name" value="serine/threonine-protein kinase ATR"/>
    <property type="match status" value="1"/>
</dbReference>
<dbReference type="SMART" id="SM00802">
    <property type="entry name" value="UME"/>
    <property type="match status" value="1"/>
</dbReference>
<accession>A0A9N9MZM1</accession>
<evidence type="ECO:0000256" key="7">
    <source>
        <dbReference type="ARBA" id="ARBA00022763"/>
    </source>
</evidence>
<dbReference type="InterPro" id="IPR056802">
    <property type="entry name" value="ATR-like_M-HEAT"/>
</dbReference>
<dbReference type="SUPFAM" id="SSF48371">
    <property type="entry name" value="ARM repeat"/>
    <property type="match status" value="2"/>
</dbReference>
<dbReference type="PROSITE" id="PS50290">
    <property type="entry name" value="PI3_4_KINASE_3"/>
    <property type="match status" value="1"/>
</dbReference>
<keyword evidence="5" id="KW-0808">Transferase</keyword>
<evidence type="ECO:0000256" key="1">
    <source>
        <dbReference type="ARBA" id="ARBA00004123"/>
    </source>
</evidence>
<evidence type="ECO:0000259" key="16">
    <source>
        <dbReference type="PROSITE" id="PS51190"/>
    </source>
</evidence>
<evidence type="ECO:0000256" key="2">
    <source>
        <dbReference type="ARBA" id="ARBA00010769"/>
    </source>
</evidence>
<dbReference type="EMBL" id="OU892284">
    <property type="protein sequence ID" value="CAG9772334.1"/>
    <property type="molecule type" value="Genomic_DNA"/>
</dbReference>
<keyword evidence="11" id="KW-0539">Nucleus</keyword>
<keyword evidence="9" id="KW-0067">ATP-binding</keyword>
<dbReference type="InterPro" id="IPR018936">
    <property type="entry name" value="PI3/4_kinase_CS"/>
</dbReference>
<dbReference type="PROSITE" id="PS51189">
    <property type="entry name" value="FAT"/>
    <property type="match status" value="1"/>
</dbReference>
<keyword evidence="4" id="KW-0723">Serine/threonine-protein kinase</keyword>
<feature type="coiled-coil region" evidence="13">
    <location>
        <begin position="688"/>
        <end position="715"/>
    </location>
</feature>
<reference evidence="17" key="1">
    <citation type="submission" date="2022-01" db="EMBL/GenBank/DDBJ databases">
        <authorList>
            <person name="King R."/>
        </authorList>
    </citation>
    <scope>NUCLEOTIDE SEQUENCE</scope>
</reference>
<gene>
    <name evidence="17" type="ORF">CEUTPL_LOCUS12747</name>
</gene>
<dbReference type="Pfam" id="PF02259">
    <property type="entry name" value="FAT"/>
    <property type="match status" value="1"/>
</dbReference>
<dbReference type="GO" id="GO:0006281">
    <property type="term" value="P:DNA repair"/>
    <property type="evidence" value="ECO:0007669"/>
    <property type="project" value="UniProtKB-KW"/>
</dbReference>
<keyword evidence="10" id="KW-0234">DNA repair</keyword>
<dbReference type="GO" id="GO:0000723">
    <property type="term" value="P:telomere maintenance"/>
    <property type="evidence" value="ECO:0007669"/>
    <property type="project" value="TreeGrafter"/>
</dbReference>
<comment type="similarity">
    <text evidence="2">Belongs to the PI3/PI4-kinase family. ATM subfamily.</text>
</comment>
<evidence type="ECO:0000259" key="15">
    <source>
        <dbReference type="PROSITE" id="PS51189"/>
    </source>
</evidence>
<dbReference type="EC" id="2.7.11.1" evidence="3"/>
<keyword evidence="8" id="KW-0418">Kinase</keyword>
<dbReference type="Gene3D" id="1.25.10.10">
    <property type="entry name" value="Leucine-rich Repeat Variant"/>
    <property type="match status" value="1"/>
</dbReference>
<dbReference type="InterPro" id="IPR012993">
    <property type="entry name" value="UME"/>
</dbReference>
<dbReference type="InterPro" id="IPR011989">
    <property type="entry name" value="ARM-like"/>
</dbReference>
<dbReference type="GO" id="GO:0000077">
    <property type="term" value="P:DNA damage checkpoint signaling"/>
    <property type="evidence" value="ECO:0007669"/>
    <property type="project" value="TreeGrafter"/>
</dbReference>
<evidence type="ECO:0000256" key="8">
    <source>
        <dbReference type="ARBA" id="ARBA00022777"/>
    </source>
</evidence>
<dbReference type="GO" id="GO:0005524">
    <property type="term" value="F:ATP binding"/>
    <property type="evidence" value="ECO:0007669"/>
    <property type="project" value="UniProtKB-KW"/>
</dbReference>
<dbReference type="Proteomes" id="UP001152799">
    <property type="component" value="Chromosome 8"/>
</dbReference>
<evidence type="ECO:0000256" key="13">
    <source>
        <dbReference type="SAM" id="Coils"/>
    </source>
</evidence>
<dbReference type="PROSITE" id="PS00916">
    <property type="entry name" value="PI3_4_KINASE_2"/>
    <property type="match status" value="1"/>
</dbReference>
<dbReference type="Gene3D" id="1.10.1070.11">
    <property type="entry name" value="Phosphatidylinositol 3-/4-kinase, catalytic domain"/>
    <property type="match status" value="1"/>
</dbReference>
<dbReference type="SUPFAM" id="SSF56112">
    <property type="entry name" value="Protein kinase-like (PK-like)"/>
    <property type="match status" value="1"/>
</dbReference>